<dbReference type="InterPro" id="IPR034164">
    <property type="entry name" value="Pepsin-like_dom"/>
</dbReference>
<dbReference type="InterPro" id="IPR033121">
    <property type="entry name" value="PEPTIDASE_A1"/>
</dbReference>
<keyword evidence="6" id="KW-1185">Reference proteome</keyword>
<dbReference type="EMBL" id="JH971412">
    <property type="protein sequence ID" value="EKM75481.1"/>
    <property type="molecule type" value="Genomic_DNA"/>
</dbReference>
<evidence type="ECO:0000256" key="3">
    <source>
        <dbReference type="SAM" id="Phobius"/>
    </source>
</evidence>
<dbReference type="PRINTS" id="PR00792">
    <property type="entry name" value="PEPSIN"/>
</dbReference>
<dbReference type="Pfam" id="PF00026">
    <property type="entry name" value="Asp"/>
    <property type="match status" value="1"/>
</dbReference>
<dbReference type="SUPFAM" id="SSF50630">
    <property type="entry name" value="Acid proteases"/>
    <property type="match status" value="1"/>
</dbReference>
<dbReference type="InterPro" id="IPR021109">
    <property type="entry name" value="Peptidase_aspartic_dom_sf"/>
</dbReference>
<dbReference type="PANTHER" id="PTHR47966:SF57">
    <property type="entry name" value="PEPTIDASE A1 DOMAIN-CONTAINING PROTEIN"/>
    <property type="match status" value="1"/>
</dbReference>
<dbReference type="Proteomes" id="UP000008493">
    <property type="component" value="Unassembled WGS sequence"/>
</dbReference>
<name>K5WJJ7_AGABU</name>
<dbReference type="Gene3D" id="2.40.70.10">
    <property type="entry name" value="Acid Proteases"/>
    <property type="match status" value="2"/>
</dbReference>
<reference evidence="6" key="1">
    <citation type="journal article" date="2012" name="Proc. Natl. Acad. Sci. U.S.A.">
        <title>Genome sequence of the button mushroom Agaricus bisporus reveals mechanisms governing adaptation to a humic-rich ecological niche.</title>
        <authorList>
            <person name="Morin E."/>
            <person name="Kohler A."/>
            <person name="Baker A.R."/>
            <person name="Foulongne-Oriol M."/>
            <person name="Lombard V."/>
            <person name="Nagy L.G."/>
            <person name="Ohm R.A."/>
            <person name="Patyshakuliyeva A."/>
            <person name="Brun A."/>
            <person name="Aerts A.L."/>
            <person name="Bailey A.M."/>
            <person name="Billette C."/>
            <person name="Coutinho P.M."/>
            <person name="Deakin G."/>
            <person name="Doddapaneni H."/>
            <person name="Floudas D."/>
            <person name="Grimwood J."/>
            <person name="Hilden K."/>
            <person name="Kuees U."/>
            <person name="LaButti K.M."/>
            <person name="Lapidus A."/>
            <person name="Lindquist E.A."/>
            <person name="Lucas S.M."/>
            <person name="Murat C."/>
            <person name="Riley R.W."/>
            <person name="Salamov A.A."/>
            <person name="Schmutz J."/>
            <person name="Subramanian V."/>
            <person name="Woesten H.A.B."/>
            <person name="Xu J."/>
            <person name="Eastwood D.C."/>
            <person name="Foster G.D."/>
            <person name="Sonnenberg A.S."/>
            <person name="Cullen D."/>
            <person name="de Vries R.P."/>
            <person name="Lundell T."/>
            <person name="Hibbett D.S."/>
            <person name="Henrissat B."/>
            <person name="Burton K.S."/>
            <person name="Kerrigan R.W."/>
            <person name="Challen M.P."/>
            <person name="Grigoriev I.V."/>
            <person name="Martin F."/>
        </authorList>
    </citation>
    <scope>NUCLEOTIDE SEQUENCE [LARGE SCALE GENOMIC DNA]</scope>
    <source>
        <strain evidence="6">JB137-S8 / ATCC MYA-4627 / FGSC 10392</strain>
    </source>
</reference>
<evidence type="ECO:0000313" key="5">
    <source>
        <dbReference type="EMBL" id="EKM75481.1"/>
    </source>
</evidence>
<keyword evidence="3" id="KW-0472">Membrane</keyword>
<gene>
    <name evidence="5" type="ORF">AGABI1DRAFT_79787</name>
</gene>
<feature type="compositionally biased region" description="Basic and acidic residues" evidence="2">
    <location>
        <begin position="633"/>
        <end position="644"/>
    </location>
</feature>
<dbReference type="OMA" id="SSPMYDI"/>
<dbReference type="GO" id="GO:0004190">
    <property type="term" value="F:aspartic-type endopeptidase activity"/>
    <property type="evidence" value="ECO:0007669"/>
    <property type="project" value="InterPro"/>
</dbReference>
<comment type="similarity">
    <text evidence="1">Belongs to the peptidase A1 family.</text>
</comment>
<dbReference type="CDD" id="cd05471">
    <property type="entry name" value="pepsin_like"/>
    <property type="match status" value="1"/>
</dbReference>
<evidence type="ECO:0000313" key="6">
    <source>
        <dbReference type="Proteomes" id="UP000008493"/>
    </source>
</evidence>
<proteinExistence type="inferred from homology"/>
<evidence type="ECO:0000256" key="1">
    <source>
        <dbReference type="ARBA" id="ARBA00007447"/>
    </source>
</evidence>
<protein>
    <recommendedName>
        <fullName evidence="4">Peptidase A1 domain-containing protein</fullName>
    </recommendedName>
</protein>
<dbReference type="InParanoid" id="K5WJJ7"/>
<dbReference type="HOGENOM" id="CLU_014988_0_0_1"/>
<dbReference type="PANTHER" id="PTHR47966">
    <property type="entry name" value="BETA-SITE APP-CLEAVING ENZYME, ISOFORM A-RELATED"/>
    <property type="match status" value="1"/>
</dbReference>
<keyword evidence="3" id="KW-0812">Transmembrane</keyword>
<evidence type="ECO:0000256" key="2">
    <source>
        <dbReference type="SAM" id="MobiDB-lite"/>
    </source>
</evidence>
<dbReference type="GeneID" id="18831610"/>
<dbReference type="eggNOG" id="KOG1339">
    <property type="taxonomic scope" value="Eukaryota"/>
</dbReference>
<evidence type="ECO:0000259" key="4">
    <source>
        <dbReference type="PROSITE" id="PS51767"/>
    </source>
</evidence>
<feature type="transmembrane region" description="Helical" evidence="3">
    <location>
        <begin position="451"/>
        <end position="478"/>
    </location>
</feature>
<dbReference type="KEGG" id="abp:AGABI1DRAFT79787"/>
<feature type="domain" description="Peptidase A1" evidence="4">
    <location>
        <begin position="39"/>
        <end position="388"/>
    </location>
</feature>
<dbReference type="OrthoDB" id="2747330at2759"/>
<keyword evidence="3" id="KW-1133">Transmembrane helix</keyword>
<dbReference type="PROSITE" id="PS51767">
    <property type="entry name" value="PEPTIDASE_A1"/>
    <property type="match status" value="1"/>
</dbReference>
<feature type="region of interest" description="Disordered" evidence="2">
    <location>
        <begin position="567"/>
        <end position="644"/>
    </location>
</feature>
<dbReference type="RefSeq" id="XP_007333833.1">
    <property type="nucleotide sequence ID" value="XM_007333771.1"/>
</dbReference>
<dbReference type="GO" id="GO:0006508">
    <property type="term" value="P:proteolysis"/>
    <property type="evidence" value="ECO:0007669"/>
    <property type="project" value="InterPro"/>
</dbReference>
<organism evidence="5 6">
    <name type="scientific">Agaricus bisporus var. burnettii (strain JB137-S8 / ATCC MYA-4627 / FGSC 10392)</name>
    <name type="common">White button mushroom</name>
    <dbReference type="NCBI Taxonomy" id="597362"/>
    <lineage>
        <taxon>Eukaryota</taxon>
        <taxon>Fungi</taxon>
        <taxon>Dikarya</taxon>
        <taxon>Basidiomycota</taxon>
        <taxon>Agaricomycotina</taxon>
        <taxon>Agaricomycetes</taxon>
        <taxon>Agaricomycetidae</taxon>
        <taxon>Agaricales</taxon>
        <taxon>Agaricineae</taxon>
        <taxon>Agaricaceae</taxon>
        <taxon>Agaricus</taxon>
    </lineage>
</organism>
<accession>K5WJJ7</accession>
<dbReference type="InterPro" id="IPR001461">
    <property type="entry name" value="Aspartic_peptidase_A1"/>
</dbReference>
<sequence length="644" mass="69484">MPSLKGKAKAVVRDDPGGSTAGVVLPLNIAGSGIYDVAYTLPVNIGTDGTTYSLQVDTGSSDLWVVSSSCSSSLCGQTKGHSYDPSHSRPTGVDFAISYLSGEVSGPIVWDQVAVGGYSIDNQAFSAATSVASEPLSPDFQGILGLALPANSIIAELIPPQISDAPDGAAWASNLFSITPVDDAPSSRFLSLTLERPGSTQIPSLLGIGQHPPQIVDDPSRIQYSTVVSDPTATLFWKASVRGITVYVDGEPRRVDIGHSNTGGAFPIAVIDSGVPFILTSSKVANAIYGAIDVHPAQDGSYYVPCRTPLNMTINIDDRPEIPLHPLDLTAEPPQDNRAEFCIGLIQAADSQLAYSNSNIGDMILGVPFMRNVYTVMAYAPPDSKGLFSPVDAVNDKRQPIDPRLGLLSLTDPKTALSEFNTVRILNQPLGPNDPSNTSNSKVSDQGEKRLSVGIIVLISLLGFFAFCSLLFLIRWLIFRRRYKKERDLDRQEELVGDKRALAYQLAGRNSSDLGGMPNEDTLRAMRYEAYKKQEHAISSSRVHSMVGQWVDEFGIKGECNDETLVGKPLPAGATARSSRSSQISRHSKSNSLPELQLPHHQRTPSELPTEHQRTTSIARPLLDEEDPTSIHSNHDHPYRDGAF</sequence>
<dbReference type="AlphaFoldDB" id="K5WJJ7"/>